<name>A0A9C6X5I6_FRAOC</name>
<dbReference type="PANTHER" id="PTHR10044">
    <property type="entry name" value="INHIBITOR OF APOPTOSIS"/>
    <property type="match status" value="1"/>
</dbReference>
<evidence type="ECO:0000256" key="2">
    <source>
        <dbReference type="ARBA" id="ARBA00022723"/>
    </source>
</evidence>
<evidence type="ECO:0000259" key="7">
    <source>
        <dbReference type="PROSITE" id="PS50089"/>
    </source>
</evidence>
<protein>
    <submittedName>
        <fullName evidence="9">Death-associated inhibitor of apoptosis 1 isoform X2</fullName>
    </submittedName>
</protein>
<dbReference type="SUPFAM" id="SSF57924">
    <property type="entry name" value="Inhibitor of apoptosis (IAP) repeat"/>
    <property type="match status" value="2"/>
</dbReference>
<dbReference type="GO" id="GO:0008270">
    <property type="term" value="F:zinc ion binding"/>
    <property type="evidence" value="ECO:0007669"/>
    <property type="project" value="UniProtKB-KW"/>
</dbReference>
<dbReference type="PROSITE" id="PS50089">
    <property type="entry name" value="ZF_RING_2"/>
    <property type="match status" value="1"/>
</dbReference>
<comment type="similarity">
    <text evidence="1">Belongs to the IAP family.</text>
</comment>
<feature type="region of interest" description="Disordered" evidence="6">
    <location>
        <begin position="283"/>
        <end position="315"/>
    </location>
</feature>
<evidence type="ECO:0000256" key="6">
    <source>
        <dbReference type="SAM" id="MobiDB-lite"/>
    </source>
</evidence>
<feature type="compositionally biased region" description="Low complexity" evidence="6">
    <location>
        <begin position="290"/>
        <end position="299"/>
    </location>
</feature>
<dbReference type="Gene3D" id="3.30.40.10">
    <property type="entry name" value="Zinc/RING finger domain, C3HC4 (zinc finger)"/>
    <property type="match status" value="1"/>
</dbReference>
<dbReference type="GO" id="GO:0051726">
    <property type="term" value="P:regulation of cell cycle"/>
    <property type="evidence" value="ECO:0007669"/>
    <property type="project" value="TreeGrafter"/>
</dbReference>
<evidence type="ECO:0000256" key="5">
    <source>
        <dbReference type="PROSITE-ProRule" id="PRU00175"/>
    </source>
</evidence>
<dbReference type="AlphaFoldDB" id="A0A9C6X5I6"/>
<feature type="domain" description="RING-type" evidence="7">
    <location>
        <begin position="325"/>
        <end position="360"/>
    </location>
</feature>
<dbReference type="CDD" id="cd00022">
    <property type="entry name" value="BIR"/>
    <property type="match status" value="2"/>
</dbReference>
<dbReference type="Pfam" id="PF13920">
    <property type="entry name" value="zf-C3HC4_3"/>
    <property type="match status" value="1"/>
</dbReference>
<dbReference type="SMART" id="SM00238">
    <property type="entry name" value="BIR"/>
    <property type="match status" value="2"/>
</dbReference>
<evidence type="ECO:0000256" key="1">
    <source>
        <dbReference type="ARBA" id="ARBA00006672"/>
    </source>
</evidence>
<keyword evidence="3 5" id="KW-0863">Zinc-finger</keyword>
<dbReference type="PROSITE" id="PS50143">
    <property type="entry name" value="BIR_REPEAT_2"/>
    <property type="match status" value="2"/>
</dbReference>
<feature type="region of interest" description="Disordered" evidence="6">
    <location>
        <begin position="21"/>
        <end position="41"/>
    </location>
</feature>
<dbReference type="InterPro" id="IPR050784">
    <property type="entry name" value="IAP"/>
</dbReference>
<sequence>MPPNPKWGGVIGVVNLLPDIGRHPSPQHRPTSLLSTRSHDYRSEKERLESFAGFPTESMDVRQLAAAGFWYTKSDDIVRCAFCNVEVGRWEEGDDPIEEHKKWSKNCSFLNHMETGNIPVDPSNPPPLPPVERGDYDECGIYNIKKSDNCPVIPSLEKLGIQKRYNPAHPAYVTSDARIESYESWPIGLKLRPQELAEAGFFYTGLGDKTICFQCGGALKDWAETDEPWREHALYFSKCGHVVQTKGREFIAEVLGKRPATLTPEEIRALAIPKEYLNVVQQHPSPDVTSEASSSSSVSHKANEPQPVSETTNKSTKSIDDARACKLCFSEEIGVAFLPCGHLVSCVNCVPSLKTCAVCREPFSATVRVYLS</sequence>
<evidence type="ECO:0000256" key="4">
    <source>
        <dbReference type="ARBA" id="ARBA00022833"/>
    </source>
</evidence>
<evidence type="ECO:0000313" key="8">
    <source>
        <dbReference type="Proteomes" id="UP000504606"/>
    </source>
</evidence>
<evidence type="ECO:0000256" key="3">
    <source>
        <dbReference type="ARBA" id="ARBA00022771"/>
    </source>
</evidence>
<dbReference type="FunFam" id="1.10.1170.10:FF:000002">
    <property type="entry name" value="Baculoviral IAP repeat containing 7"/>
    <property type="match status" value="1"/>
</dbReference>
<dbReference type="GO" id="GO:0043066">
    <property type="term" value="P:negative regulation of apoptotic process"/>
    <property type="evidence" value="ECO:0007669"/>
    <property type="project" value="TreeGrafter"/>
</dbReference>
<dbReference type="GO" id="GO:0061630">
    <property type="term" value="F:ubiquitin protein ligase activity"/>
    <property type="evidence" value="ECO:0007669"/>
    <property type="project" value="TreeGrafter"/>
</dbReference>
<keyword evidence="8" id="KW-1185">Reference proteome</keyword>
<proteinExistence type="inferred from homology"/>
<dbReference type="GO" id="GO:0031398">
    <property type="term" value="P:positive regulation of protein ubiquitination"/>
    <property type="evidence" value="ECO:0007669"/>
    <property type="project" value="TreeGrafter"/>
</dbReference>
<dbReference type="PANTHER" id="PTHR10044:SF174">
    <property type="entry name" value="DEATH-ASSOCIATED INHIBITOR OF APOPTOSIS 1"/>
    <property type="match status" value="1"/>
</dbReference>
<dbReference type="Gene3D" id="1.10.1170.10">
    <property type="entry name" value="Inhibitor Of Apoptosis Protein (2mihbC-IAP-1), Chain A"/>
    <property type="match status" value="2"/>
</dbReference>
<dbReference type="RefSeq" id="XP_052129505.1">
    <property type="nucleotide sequence ID" value="XM_052273545.1"/>
</dbReference>
<dbReference type="InterPro" id="IPR001370">
    <property type="entry name" value="BIR_rpt"/>
</dbReference>
<dbReference type="GO" id="GO:0005737">
    <property type="term" value="C:cytoplasm"/>
    <property type="evidence" value="ECO:0007669"/>
    <property type="project" value="TreeGrafter"/>
</dbReference>
<organism evidence="8 9">
    <name type="scientific">Frankliniella occidentalis</name>
    <name type="common">Western flower thrips</name>
    <name type="synonym">Euthrips occidentalis</name>
    <dbReference type="NCBI Taxonomy" id="133901"/>
    <lineage>
        <taxon>Eukaryota</taxon>
        <taxon>Metazoa</taxon>
        <taxon>Ecdysozoa</taxon>
        <taxon>Arthropoda</taxon>
        <taxon>Hexapoda</taxon>
        <taxon>Insecta</taxon>
        <taxon>Pterygota</taxon>
        <taxon>Neoptera</taxon>
        <taxon>Paraneoptera</taxon>
        <taxon>Thysanoptera</taxon>
        <taxon>Terebrantia</taxon>
        <taxon>Thripoidea</taxon>
        <taxon>Thripidae</taxon>
        <taxon>Frankliniella</taxon>
    </lineage>
</organism>
<feature type="compositionally biased region" description="Polar residues" evidence="6">
    <location>
        <begin position="306"/>
        <end position="315"/>
    </location>
</feature>
<keyword evidence="2" id="KW-0479">Metal-binding</keyword>
<reference evidence="9" key="1">
    <citation type="submission" date="2025-08" db="UniProtKB">
        <authorList>
            <consortium name="RefSeq"/>
        </authorList>
    </citation>
    <scope>IDENTIFICATION</scope>
    <source>
        <tissue evidence="9">Whole organism</tissue>
    </source>
</reference>
<dbReference type="InterPro" id="IPR001841">
    <property type="entry name" value="Znf_RING"/>
</dbReference>
<dbReference type="GO" id="GO:0005634">
    <property type="term" value="C:nucleus"/>
    <property type="evidence" value="ECO:0007669"/>
    <property type="project" value="TreeGrafter"/>
</dbReference>
<dbReference type="InterPro" id="IPR013083">
    <property type="entry name" value="Znf_RING/FYVE/PHD"/>
</dbReference>
<dbReference type="Proteomes" id="UP000504606">
    <property type="component" value="Unplaced"/>
</dbReference>
<gene>
    <name evidence="9" type="primary">LOC113211537</name>
</gene>
<dbReference type="GeneID" id="113211537"/>
<keyword evidence="4" id="KW-0862">Zinc</keyword>
<accession>A0A9C6X5I6</accession>
<evidence type="ECO:0000313" key="9">
    <source>
        <dbReference type="RefSeq" id="XP_052129505.1"/>
    </source>
</evidence>
<dbReference type="Pfam" id="PF00653">
    <property type="entry name" value="BIR"/>
    <property type="match status" value="2"/>
</dbReference>
<dbReference type="GO" id="GO:0043027">
    <property type="term" value="F:cysteine-type endopeptidase inhibitor activity involved in apoptotic process"/>
    <property type="evidence" value="ECO:0007669"/>
    <property type="project" value="TreeGrafter"/>
</dbReference>